<evidence type="ECO:0000313" key="1">
    <source>
        <dbReference type="EMBL" id="VDK32477.1"/>
    </source>
</evidence>
<evidence type="ECO:0000313" key="2">
    <source>
        <dbReference type="Proteomes" id="UP000271098"/>
    </source>
</evidence>
<gene>
    <name evidence="1" type="ORF">GPUH_LOCUS2144</name>
</gene>
<keyword evidence="2" id="KW-1185">Reference proteome</keyword>
<reference evidence="3" key="1">
    <citation type="submission" date="2016-06" db="UniProtKB">
        <authorList>
            <consortium name="WormBaseParasite"/>
        </authorList>
    </citation>
    <scope>IDENTIFICATION</scope>
</reference>
<accession>A0A183D0A4</accession>
<dbReference type="WBParaSite" id="GPUH_0000215001-mRNA-1">
    <property type="protein sequence ID" value="GPUH_0000215001-mRNA-1"/>
    <property type="gene ID" value="GPUH_0000215001"/>
</dbReference>
<proteinExistence type="predicted"/>
<dbReference type="OrthoDB" id="5855977at2759"/>
<name>A0A183D0A4_9BILA</name>
<organism evidence="3">
    <name type="scientific">Gongylonema pulchrum</name>
    <dbReference type="NCBI Taxonomy" id="637853"/>
    <lineage>
        <taxon>Eukaryota</taxon>
        <taxon>Metazoa</taxon>
        <taxon>Ecdysozoa</taxon>
        <taxon>Nematoda</taxon>
        <taxon>Chromadorea</taxon>
        <taxon>Rhabditida</taxon>
        <taxon>Spirurina</taxon>
        <taxon>Spiruromorpha</taxon>
        <taxon>Spiruroidea</taxon>
        <taxon>Gongylonematidae</taxon>
        <taxon>Gongylonema</taxon>
    </lineage>
</organism>
<dbReference type="AlphaFoldDB" id="A0A183D0A4"/>
<sequence length="202" mass="22591">MCLIIVTSLLKKYRADELESLLNPNSASDRQTVNFGSSFSEDSPRGVISLTAAEAGDQVHPIGFASKSNKLPEFPKNELEDSISKQQRDFILGLPNLTDPFPGDPCFRNYEDYIIVNAQPYERRSKMVLQQCKQRCMQSQTGIYSCRFVIYLRIKAINYQQSKLFCSCTVAELANGVIIETEHYSNPYNERSAGGGGKAGKL</sequence>
<dbReference type="Proteomes" id="UP000271098">
    <property type="component" value="Unassembled WGS sequence"/>
</dbReference>
<protein>
    <submittedName>
        <fullName evidence="3">Apple domain-containing protein</fullName>
    </submittedName>
</protein>
<evidence type="ECO:0000313" key="3">
    <source>
        <dbReference type="WBParaSite" id="GPUH_0000215001-mRNA-1"/>
    </source>
</evidence>
<dbReference type="EMBL" id="UYRT01003038">
    <property type="protein sequence ID" value="VDK32477.1"/>
    <property type="molecule type" value="Genomic_DNA"/>
</dbReference>
<reference evidence="1 2" key="2">
    <citation type="submission" date="2018-11" db="EMBL/GenBank/DDBJ databases">
        <authorList>
            <consortium name="Pathogen Informatics"/>
        </authorList>
    </citation>
    <scope>NUCLEOTIDE SEQUENCE [LARGE SCALE GENOMIC DNA]</scope>
</reference>